<dbReference type="AlphaFoldDB" id="A0A4R4YGW0"/>
<proteinExistence type="predicted"/>
<dbReference type="Gene3D" id="3.30.1310.10">
    <property type="entry name" value="Nucleoid-associated protein YbaB-like domain"/>
    <property type="match status" value="1"/>
</dbReference>
<dbReference type="Pfam" id="PF02575">
    <property type="entry name" value="YbaB_DNA_bd"/>
    <property type="match status" value="1"/>
</dbReference>
<dbReference type="InterPro" id="IPR036894">
    <property type="entry name" value="YbaB-like_sf"/>
</dbReference>
<sequence length="180" mass="19948">MVQQWQERAAEKAEKFGRMQQEIEQIAVTEISRDGAIQVTIGSNGILQSLQLSENASKRPMAKLGAEIMRAVQAAQAKIPTLMQQAVSNTVGLDDVAAQHVLTQARKNFPEPPEDEPDAPRSHGHEAQELQFGTADDYEEPANRPTPPAARPAPPQQRQPARRRPDDFDDGDFSNQSFLR</sequence>
<keyword evidence="3" id="KW-1185">Reference proteome</keyword>
<feature type="region of interest" description="Disordered" evidence="1">
    <location>
        <begin position="102"/>
        <end position="180"/>
    </location>
</feature>
<feature type="compositionally biased region" description="Basic and acidic residues" evidence="1">
    <location>
        <begin position="118"/>
        <end position="128"/>
    </location>
</feature>
<evidence type="ECO:0000256" key="1">
    <source>
        <dbReference type="SAM" id="MobiDB-lite"/>
    </source>
</evidence>
<dbReference type="SUPFAM" id="SSF82607">
    <property type="entry name" value="YbaB-like"/>
    <property type="match status" value="1"/>
</dbReference>
<gene>
    <name evidence="2" type="ORF">E1288_25445</name>
</gene>
<dbReference type="InterPro" id="IPR004401">
    <property type="entry name" value="YbaB/EbfC"/>
</dbReference>
<dbReference type="OrthoDB" id="3696044at2"/>
<comment type="caution">
    <text evidence="2">The sequence shown here is derived from an EMBL/GenBank/DDBJ whole genome shotgun (WGS) entry which is preliminary data.</text>
</comment>
<dbReference type="GO" id="GO:0003677">
    <property type="term" value="F:DNA binding"/>
    <property type="evidence" value="ECO:0007669"/>
    <property type="project" value="UniProtKB-KW"/>
</dbReference>
<dbReference type="Proteomes" id="UP000294947">
    <property type="component" value="Unassembled WGS sequence"/>
</dbReference>
<evidence type="ECO:0000313" key="2">
    <source>
        <dbReference type="EMBL" id="TDD43976.1"/>
    </source>
</evidence>
<name>A0A4R4YGW0_9PSEU</name>
<reference evidence="2 3" key="1">
    <citation type="submission" date="2019-03" db="EMBL/GenBank/DDBJ databases">
        <title>Draft genome sequences of novel Actinobacteria.</title>
        <authorList>
            <person name="Sahin N."/>
            <person name="Ay H."/>
            <person name="Saygin H."/>
        </authorList>
    </citation>
    <scope>NUCLEOTIDE SEQUENCE [LARGE SCALE GENOMIC DNA]</scope>
    <source>
        <strain evidence="2 3">7K502</strain>
    </source>
</reference>
<accession>A0A4R4YGW0</accession>
<feature type="compositionally biased region" description="Pro residues" evidence="1">
    <location>
        <begin position="144"/>
        <end position="157"/>
    </location>
</feature>
<keyword evidence="2" id="KW-0238">DNA-binding</keyword>
<dbReference type="EMBL" id="SMKW01000036">
    <property type="protein sequence ID" value="TDD43976.1"/>
    <property type="molecule type" value="Genomic_DNA"/>
</dbReference>
<organism evidence="2 3">
    <name type="scientific">Saccharopolyspora elongata</name>
    <dbReference type="NCBI Taxonomy" id="2530387"/>
    <lineage>
        <taxon>Bacteria</taxon>
        <taxon>Bacillati</taxon>
        <taxon>Actinomycetota</taxon>
        <taxon>Actinomycetes</taxon>
        <taxon>Pseudonocardiales</taxon>
        <taxon>Pseudonocardiaceae</taxon>
        <taxon>Saccharopolyspora</taxon>
    </lineage>
</organism>
<evidence type="ECO:0000313" key="3">
    <source>
        <dbReference type="Proteomes" id="UP000294947"/>
    </source>
</evidence>
<protein>
    <submittedName>
        <fullName evidence="2">YbaB/EbfC family DNA-binding protein</fullName>
    </submittedName>
</protein>